<dbReference type="GO" id="GO:0005524">
    <property type="term" value="F:ATP binding"/>
    <property type="evidence" value="ECO:0007669"/>
    <property type="project" value="UniProtKB-KW"/>
</dbReference>
<dbReference type="Pfam" id="PF14490">
    <property type="entry name" value="HHH_RecD2"/>
    <property type="match status" value="1"/>
</dbReference>
<dbReference type="Gene3D" id="1.10.10.2220">
    <property type="match status" value="1"/>
</dbReference>
<keyword evidence="2" id="KW-0067">ATP-binding</keyword>
<dbReference type="Pfam" id="PF18335">
    <property type="entry name" value="SH3_13"/>
    <property type="match status" value="1"/>
</dbReference>
<dbReference type="PANTHER" id="PTHR43788">
    <property type="entry name" value="DNA2/NAM7 HELICASE FAMILY MEMBER"/>
    <property type="match status" value="1"/>
</dbReference>
<dbReference type="CDD" id="cd18809">
    <property type="entry name" value="SF1_C_RecD"/>
    <property type="match status" value="1"/>
</dbReference>
<dbReference type="GO" id="GO:0009338">
    <property type="term" value="C:exodeoxyribonuclease V complex"/>
    <property type="evidence" value="ECO:0007669"/>
    <property type="project" value="TreeGrafter"/>
</dbReference>
<dbReference type="PANTHER" id="PTHR43788:SF6">
    <property type="entry name" value="DNA HELICASE B"/>
    <property type="match status" value="1"/>
</dbReference>
<dbReference type="AlphaFoldDB" id="A0A173UU18"/>
<dbReference type="EC" id="3.1.11.5" evidence="4"/>
<feature type="domain" description="AAA+ ATPase" evidence="3">
    <location>
        <begin position="334"/>
        <end position="477"/>
    </location>
</feature>
<dbReference type="GO" id="GO:0006310">
    <property type="term" value="P:DNA recombination"/>
    <property type="evidence" value="ECO:0007669"/>
    <property type="project" value="TreeGrafter"/>
</dbReference>
<dbReference type="Proteomes" id="UP000095598">
    <property type="component" value="Unassembled WGS sequence"/>
</dbReference>
<dbReference type="SUPFAM" id="SSF52540">
    <property type="entry name" value="P-loop containing nucleoside triphosphate hydrolases"/>
    <property type="match status" value="2"/>
</dbReference>
<dbReference type="InterPro" id="IPR027785">
    <property type="entry name" value="UvrD-like_helicase_C"/>
</dbReference>
<evidence type="ECO:0000259" key="3">
    <source>
        <dbReference type="SMART" id="SM00382"/>
    </source>
</evidence>
<dbReference type="Pfam" id="PF13538">
    <property type="entry name" value="UvrD_C_2"/>
    <property type="match status" value="1"/>
</dbReference>
<dbReference type="InterPro" id="IPR050534">
    <property type="entry name" value="Coronavir_polyprotein_1ab"/>
</dbReference>
<name>A0A173UU18_ANAHA</name>
<protein>
    <submittedName>
        <fullName evidence="4">Exodeoxyribonuclease V alpha chain</fullName>
        <ecNumber evidence="4">3.1.11.5</ecNumber>
    </submittedName>
</protein>
<dbReference type="InterPro" id="IPR003593">
    <property type="entry name" value="AAA+_ATPase"/>
</dbReference>
<evidence type="ECO:0000256" key="2">
    <source>
        <dbReference type="ARBA" id="ARBA00022840"/>
    </source>
</evidence>
<reference evidence="4 5" key="1">
    <citation type="submission" date="2015-09" db="EMBL/GenBank/DDBJ databases">
        <authorList>
            <consortium name="Pathogen Informatics"/>
        </authorList>
    </citation>
    <scope>NUCLEOTIDE SEQUENCE [LARGE SCALE GENOMIC DNA]</scope>
    <source>
        <strain evidence="4 5">2789STDY5608868</strain>
    </source>
</reference>
<dbReference type="Gene3D" id="3.40.50.300">
    <property type="entry name" value="P-loop containing nucleotide triphosphate hydrolases"/>
    <property type="match status" value="2"/>
</dbReference>
<dbReference type="Pfam" id="PF13245">
    <property type="entry name" value="AAA_19"/>
    <property type="match status" value="1"/>
</dbReference>
<keyword evidence="4" id="KW-0378">Hydrolase</keyword>
<dbReference type="GO" id="GO:0017116">
    <property type="term" value="F:single-stranded DNA helicase activity"/>
    <property type="evidence" value="ECO:0007669"/>
    <property type="project" value="TreeGrafter"/>
</dbReference>
<dbReference type="CDD" id="cd17933">
    <property type="entry name" value="DEXSc_RecD-like"/>
    <property type="match status" value="1"/>
</dbReference>
<keyword evidence="1" id="KW-0547">Nucleotide-binding</keyword>
<evidence type="ECO:0000313" key="4">
    <source>
        <dbReference type="EMBL" id="CUN17108.1"/>
    </source>
</evidence>
<dbReference type="InterPro" id="IPR029493">
    <property type="entry name" value="RecD2-like_HHH"/>
</dbReference>
<dbReference type="InterPro" id="IPR041451">
    <property type="entry name" value="RecD2_SH13"/>
</dbReference>
<dbReference type="InterPro" id="IPR027417">
    <property type="entry name" value="P-loop_NTPase"/>
</dbReference>
<organism evidence="4 5">
    <name type="scientific">Anaerostipes hadrus</name>
    <dbReference type="NCBI Taxonomy" id="649756"/>
    <lineage>
        <taxon>Bacteria</taxon>
        <taxon>Bacillati</taxon>
        <taxon>Bacillota</taxon>
        <taxon>Clostridia</taxon>
        <taxon>Lachnospirales</taxon>
        <taxon>Lachnospiraceae</taxon>
        <taxon>Anaerostipes</taxon>
    </lineage>
</organism>
<dbReference type="EMBL" id="CYXT01000033">
    <property type="protein sequence ID" value="CUN17108.1"/>
    <property type="molecule type" value="Genomic_DNA"/>
</dbReference>
<accession>A0A173UU18</accession>
<evidence type="ECO:0000313" key="5">
    <source>
        <dbReference type="Proteomes" id="UP000095598"/>
    </source>
</evidence>
<dbReference type="Gene3D" id="2.30.30.940">
    <property type="match status" value="1"/>
</dbReference>
<sequence>MITFHGIYHKTIRRNFENGKTLFAIKPTETVEYVNKYGDVTCYASMHPIMKQTPVEIKGEVMQSRMGPYILVQSITETFDDRNALISYLCSDYFKGIGEVTAKALYDAFPGTLNNVLCRDNAFNEIKSKKIPKLNDDKIKILIETAQKTQMVRKTYFFIARLHADLICAEKLIDKYGFSGIDKLKESPYRVGYEIDLPFEICEALAKKTGIIAYEKIRVEALIYEVLRRNEDHGNTKMHAKELIEQINRLSEKSIYECTIPYLTIWLIVQEMKGIKVDHEYVYQKKTWDAESNIVFHMKRLDQTSKQMFQKIPDLPSEFIPSESQKRAENMVLRSGVKLLIGGPGTGKSTTIKRLLEYYQTSEHELKVSLCAPTGRAAQRITEITGRPAQTIHKLIDYKIIAGEKVCKNQSDPIEADIIIIDEFSMVDVFIFSDLLSAVRSGCTVILCGDEDQLPSVGAGNLLHDIKESDLFETYVLDHVFRQKEESSISQNIQKIRKGQTDLVHDEHFKIYNIPTTESFDHAVKFMIKEYCQKGSQIISMVKKNDYGTQRINHDFQHSLNYDSHEVIEYKHQIFHVNDQIMMIHNNYDLDYFNGDMGIVRKIENETLTIELEGKKEILEITASNLDDVQLSYAITIHKSQGSEYKSGSIIMPAAPSVMLSRNLFLTAVSRFKEDVTIYSQNHSWYTAILNIYKQKRITGLAEKLKKQFA</sequence>
<dbReference type="RefSeq" id="WP_044922593.1">
    <property type="nucleotide sequence ID" value="NZ_CYXT01000033.1"/>
</dbReference>
<evidence type="ECO:0000256" key="1">
    <source>
        <dbReference type="ARBA" id="ARBA00022741"/>
    </source>
</evidence>
<gene>
    <name evidence="4" type="primary">recD_4</name>
    <name evidence="4" type="ORF">ERS852425_03083</name>
</gene>
<proteinExistence type="predicted"/>
<dbReference type="SMART" id="SM00382">
    <property type="entry name" value="AAA"/>
    <property type="match status" value="1"/>
</dbReference>
<dbReference type="GO" id="GO:0008854">
    <property type="term" value="F:exodeoxyribonuclease V activity"/>
    <property type="evidence" value="ECO:0007669"/>
    <property type="project" value="UniProtKB-EC"/>
</dbReference>